<reference evidence="1 2" key="1">
    <citation type="submission" date="2021-06" db="EMBL/GenBank/DDBJ databases">
        <authorList>
            <person name="Kallberg Y."/>
            <person name="Tangrot J."/>
            <person name="Rosling A."/>
        </authorList>
    </citation>
    <scope>NUCLEOTIDE SEQUENCE [LARGE SCALE GENOMIC DNA]</scope>
    <source>
        <strain evidence="1 2">120-4 pot B 10/14</strain>
    </source>
</reference>
<accession>A0ABN7X570</accession>
<dbReference type="EMBL" id="CAJVQB010090990">
    <property type="protein sequence ID" value="CAG8848183.1"/>
    <property type="molecule type" value="Genomic_DNA"/>
</dbReference>
<sequence>MLSNIHKANIAICQNANTAWSQPLDEERTSINSILQLMTKLHLIKSKLNKIKFKFVEQCLDYESESMIPWFYLPHTIRTIPRGRQPKWYKQIVEMVQEMIGSQAIVPIKPNSAYTYNKVIWEKKEWITLKEYQAGFIDRILSLKKDNTALINHWTPSYTTQTLQPCPGC</sequence>
<protein>
    <submittedName>
        <fullName evidence="1">23489_t:CDS:1</fullName>
    </submittedName>
</protein>
<proteinExistence type="predicted"/>
<keyword evidence="2" id="KW-1185">Reference proteome</keyword>
<name>A0ABN7X570_GIGMA</name>
<comment type="caution">
    <text evidence="1">The sequence shown here is derived from an EMBL/GenBank/DDBJ whole genome shotgun (WGS) entry which is preliminary data.</text>
</comment>
<gene>
    <name evidence="1" type="ORF">GMARGA_LOCUS39058</name>
</gene>
<evidence type="ECO:0000313" key="1">
    <source>
        <dbReference type="EMBL" id="CAG8848183.1"/>
    </source>
</evidence>
<dbReference type="Proteomes" id="UP000789901">
    <property type="component" value="Unassembled WGS sequence"/>
</dbReference>
<evidence type="ECO:0000313" key="2">
    <source>
        <dbReference type="Proteomes" id="UP000789901"/>
    </source>
</evidence>
<feature type="non-terminal residue" evidence="1">
    <location>
        <position position="169"/>
    </location>
</feature>
<organism evidence="1 2">
    <name type="scientific">Gigaspora margarita</name>
    <dbReference type="NCBI Taxonomy" id="4874"/>
    <lineage>
        <taxon>Eukaryota</taxon>
        <taxon>Fungi</taxon>
        <taxon>Fungi incertae sedis</taxon>
        <taxon>Mucoromycota</taxon>
        <taxon>Glomeromycotina</taxon>
        <taxon>Glomeromycetes</taxon>
        <taxon>Diversisporales</taxon>
        <taxon>Gigasporaceae</taxon>
        <taxon>Gigaspora</taxon>
    </lineage>
</organism>